<protein>
    <recommendedName>
        <fullName evidence="3">Peptidase</fullName>
    </recommendedName>
</protein>
<dbReference type="Proteomes" id="UP000036410">
    <property type="component" value="Plasmid p1"/>
</dbReference>
<sequence length="226" mass="26465">MNLQDVKGQYDLIISLGSACNPALQLNRLNLRSFTSSPLDWSYSPYLSDVNRLLQNKFNGFMQIENMSLVDDSGDYVYFNDKMLRFPHQNLYKSTKSYIIQDTYYNIFSAHDFAIVPNKDWTDMYPKFKKNLDYRVNRFMKKMMSSKSILFIRWGAKYEEATELQKILSSLTKAQIRILILNPVDGIQTPTEVDWEINNVCMVNVPLDPNNVLTWDYVLDGILLRH</sequence>
<reference evidence="1 2" key="1">
    <citation type="submission" date="2015-01" db="EMBL/GenBank/DDBJ databases">
        <title>Genome sequence of bacillus megaterium Q3.</title>
        <authorList>
            <person name="Wang Y."/>
            <person name="Luo K."/>
            <person name="Bai L."/>
            <person name="Luo F."/>
        </authorList>
    </citation>
    <scope>NUCLEOTIDE SEQUENCE [LARGE SCALE GENOMIC DNA]</scope>
    <source>
        <strain evidence="1 2">Q3</strain>
        <plasmid evidence="1 2">p1</plasmid>
    </source>
</reference>
<keyword evidence="1" id="KW-0614">Plasmid</keyword>
<organism evidence="1 2">
    <name type="scientific">Priestia megaterium Q3</name>
    <dbReference type="NCBI Taxonomy" id="1452722"/>
    <lineage>
        <taxon>Bacteria</taxon>
        <taxon>Bacillati</taxon>
        <taxon>Bacillota</taxon>
        <taxon>Bacilli</taxon>
        <taxon>Bacillales</taxon>
        <taxon>Bacillaceae</taxon>
        <taxon>Priestia</taxon>
    </lineage>
</organism>
<evidence type="ECO:0008006" key="3">
    <source>
        <dbReference type="Google" id="ProtNLM"/>
    </source>
</evidence>
<proteinExistence type="predicted"/>
<name>A0A830PW15_PRIMG</name>
<dbReference type="EMBL" id="CP010587">
    <property type="protein sequence ID" value="AKP80280.1"/>
    <property type="molecule type" value="Genomic_DNA"/>
</dbReference>
<dbReference type="Pfam" id="PF08795">
    <property type="entry name" value="DUF1796"/>
    <property type="match status" value="1"/>
</dbReference>
<dbReference type="InterPro" id="IPR014903">
    <property type="entry name" value="DUF1796"/>
</dbReference>
<evidence type="ECO:0000313" key="2">
    <source>
        <dbReference type="Proteomes" id="UP000036410"/>
    </source>
</evidence>
<dbReference type="AlphaFoldDB" id="A0A830PW15"/>
<gene>
    <name evidence="1" type="ORF">AS52_05382</name>
</gene>
<dbReference type="RefSeq" id="WP_049166409.1">
    <property type="nucleotide sequence ID" value="NZ_CP010587.1"/>
</dbReference>
<geneLocation type="plasmid" evidence="1 2">
    <name>p1</name>
</geneLocation>
<accession>A0A830PW15</accession>
<evidence type="ECO:0000313" key="1">
    <source>
        <dbReference type="EMBL" id="AKP80280.1"/>
    </source>
</evidence>